<dbReference type="GO" id="GO:0070917">
    <property type="term" value="F:inositol phosphoceramide synthase regulator activity"/>
    <property type="evidence" value="ECO:0007669"/>
    <property type="project" value="InterPro"/>
</dbReference>
<dbReference type="OrthoDB" id="3338076at2759"/>
<dbReference type="Pfam" id="PF08552">
    <property type="entry name" value="Kei1"/>
    <property type="match status" value="1"/>
</dbReference>
<evidence type="ECO:0000313" key="3">
    <source>
        <dbReference type="Proteomes" id="UP000242146"/>
    </source>
</evidence>
<dbReference type="InterPro" id="IPR013862">
    <property type="entry name" value="Kei1"/>
</dbReference>
<dbReference type="STRING" id="101127.A0A1X2GCJ6"/>
<comment type="caution">
    <text evidence="2">The sequence shown here is derived from an EMBL/GenBank/DDBJ whole genome shotgun (WGS) entry which is preliminary data.</text>
</comment>
<gene>
    <name evidence="2" type="ORF">DM01DRAFT_1325379</name>
</gene>
<evidence type="ECO:0000313" key="2">
    <source>
        <dbReference type="EMBL" id="ORX49832.1"/>
    </source>
</evidence>
<dbReference type="EMBL" id="MCGT01000025">
    <property type="protein sequence ID" value="ORX49832.1"/>
    <property type="molecule type" value="Genomic_DNA"/>
</dbReference>
<sequence length="90" mass="10849">MFYWLDCLVSTASTIWFATKWYVFTDHSLPDLDPIQQNEHDNVFQMESMVSIFFLAVLRLIHIYFALIITSYYRNMGHRYAKISMVHEFE</sequence>
<reference evidence="2 3" key="1">
    <citation type="submission" date="2016-07" db="EMBL/GenBank/DDBJ databases">
        <title>Pervasive Adenine N6-methylation of Active Genes in Fungi.</title>
        <authorList>
            <consortium name="DOE Joint Genome Institute"/>
            <person name="Mondo S.J."/>
            <person name="Dannebaum R.O."/>
            <person name="Kuo R.C."/>
            <person name="Labutti K."/>
            <person name="Haridas S."/>
            <person name="Kuo A."/>
            <person name="Salamov A."/>
            <person name="Ahrendt S.R."/>
            <person name="Lipzen A."/>
            <person name="Sullivan W."/>
            <person name="Andreopoulos W.B."/>
            <person name="Clum A."/>
            <person name="Lindquist E."/>
            <person name="Daum C."/>
            <person name="Ramamoorthy G.K."/>
            <person name="Gryganskyi A."/>
            <person name="Culley D."/>
            <person name="Magnuson J.K."/>
            <person name="James T.Y."/>
            <person name="O'Malley M.A."/>
            <person name="Stajich J.E."/>
            <person name="Spatafora J.W."/>
            <person name="Visel A."/>
            <person name="Grigoriev I.V."/>
        </authorList>
    </citation>
    <scope>NUCLEOTIDE SEQUENCE [LARGE SCALE GENOMIC DNA]</scope>
    <source>
        <strain evidence="2 3">NRRL 3301</strain>
    </source>
</reference>
<dbReference type="AlphaFoldDB" id="A0A1X2GCJ6"/>
<feature type="transmembrane region" description="Helical" evidence="1">
    <location>
        <begin position="52"/>
        <end position="73"/>
    </location>
</feature>
<protein>
    <submittedName>
        <fullName evidence="2">Uncharacterized protein</fullName>
    </submittedName>
</protein>
<name>A0A1X2GCJ6_9FUNG</name>
<dbReference type="Proteomes" id="UP000242146">
    <property type="component" value="Unassembled WGS sequence"/>
</dbReference>
<dbReference type="GO" id="GO:0006673">
    <property type="term" value="P:inositol phosphoceramide metabolic process"/>
    <property type="evidence" value="ECO:0007669"/>
    <property type="project" value="InterPro"/>
</dbReference>
<keyword evidence="1" id="KW-0472">Membrane</keyword>
<proteinExistence type="predicted"/>
<dbReference type="GO" id="GO:0016020">
    <property type="term" value="C:membrane"/>
    <property type="evidence" value="ECO:0007669"/>
    <property type="project" value="GOC"/>
</dbReference>
<accession>A0A1X2GCJ6</accession>
<organism evidence="2 3">
    <name type="scientific">Hesseltinella vesiculosa</name>
    <dbReference type="NCBI Taxonomy" id="101127"/>
    <lineage>
        <taxon>Eukaryota</taxon>
        <taxon>Fungi</taxon>
        <taxon>Fungi incertae sedis</taxon>
        <taxon>Mucoromycota</taxon>
        <taxon>Mucoromycotina</taxon>
        <taxon>Mucoromycetes</taxon>
        <taxon>Mucorales</taxon>
        <taxon>Cunninghamellaceae</taxon>
        <taxon>Hesseltinella</taxon>
    </lineage>
</organism>
<keyword evidence="1" id="KW-0812">Transmembrane</keyword>
<evidence type="ECO:0000256" key="1">
    <source>
        <dbReference type="SAM" id="Phobius"/>
    </source>
</evidence>
<keyword evidence="1" id="KW-1133">Transmembrane helix</keyword>
<keyword evidence="3" id="KW-1185">Reference proteome</keyword>